<evidence type="ECO:0000256" key="1">
    <source>
        <dbReference type="ARBA" id="ARBA00022801"/>
    </source>
</evidence>
<proteinExistence type="predicted"/>
<dbReference type="PANTHER" id="PTHR31956:SF1">
    <property type="entry name" value="NON-SPECIFIC PHOSPHOLIPASE C1"/>
    <property type="match status" value="1"/>
</dbReference>
<dbReference type="GO" id="GO:0034480">
    <property type="term" value="F:phosphatidylcholine phospholipase C activity"/>
    <property type="evidence" value="ECO:0007669"/>
    <property type="project" value="UniProtKB-EC"/>
</dbReference>
<gene>
    <name evidence="2" type="ORF">HDF10_004301</name>
</gene>
<dbReference type="Pfam" id="PF04185">
    <property type="entry name" value="Phosphoesterase"/>
    <property type="match status" value="1"/>
</dbReference>
<comment type="caution">
    <text evidence="2">The sequence shown here is derived from an EMBL/GenBank/DDBJ whole genome shotgun (WGS) entry which is preliminary data.</text>
</comment>
<evidence type="ECO:0000313" key="3">
    <source>
        <dbReference type="Proteomes" id="UP000569092"/>
    </source>
</evidence>
<accession>A0A7W8N748</accession>
<name>A0A7W8N748_9BACT</name>
<dbReference type="InterPro" id="IPR007312">
    <property type="entry name" value="Phosphoesterase"/>
</dbReference>
<protein>
    <submittedName>
        <fullName evidence="2">Phospholipase C</fullName>
        <ecNumber evidence="2">3.1.4.3</ecNumber>
    </submittedName>
</protein>
<dbReference type="PANTHER" id="PTHR31956">
    <property type="entry name" value="NON-SPECIFIC PHOSPHOLIPASE C4-RELATED"/>
    <property type="match status" value="1"/>
</dbReference>
<dbReference type="InterPro" id="IPR017850">
    <property type="entry name" value="Alkaline_phosphatase_core_sf"/>
</dbReference>
<dbReference type="GO" id="GO:0009395">
    <property type="term" value="P:phospholipid catabolic process"/>
    <property type="evidence" value="ECO:0007669"/>
    <property type="project" value="TreeGrafter"/>
</dbReference>
<dbReference type="Gene3D" id="3.40.720.10">
    <property type="entry name" value="Alkaline Phosphatase, subunit A"/>
    <property type="match status" value="2"/>
</dbReference>
<keyword evidence="1 2" id="KW-0378">Hydrolase</keyword>
<dbReference type="AlphaFoldDB" id="A0A7W8N748"/>
<dbReference type="EMBL" id="JACHDZ010000013">
    <property type="protein sequence ID" value="MBB5346291.1"/>
    <property type="molecule type" value="Genomic_DNA"/>
</dbReference>
<evidence type="ECO:0000313" key="2">
    <source>
        <dbReference type="EMBL" id="MBB5346291.1"/>
    </source>
</evidence>
<dbReference type="EC" id="3.1.4.3" evidence="2"/>
<reference evidence="2 3" key="1">
    <citation type="submission" date="2020-08" db="EMBL/GenBank/DDBJ databases">
        <title>Genomic Encyclopedia of Type Strains, Phase IV (KMG-V): Genome sequencing to study the core and pangenomes of soil and plant-associated prokaryotes.</title>
        <authorList>
            <person name="Whitman W."/>
        </authorList>
    </citation>
    <scope>NUCLEOTIDE SEQUENCE [LARGE SCALE GENOMIC DNA]</scope>
    <source>
        <strain evidence="2 3">M8US30</strain>
    </source>
</reference>
<sequence length="463" mass="50669">MPTPIKHLVVLMLENRSFDHMLGFMKSLNPAIDGLNGDEWNYPARELDPNVIVTPDAGDVHDLTPDPHHDFGDVAAQIFSSGTTGPADMRGFVRDYYNLTRDPVRAGNVMKCFTPATLPVLTTLATQYAVCDRWFSAVPGSTIPNRMFVHGANSVGSVNQDAIDAPFLLHTIFESFDKTTPYDFRIYANGASILIANKYLMLHQGKFFPYSQFVADASAGNLPAYTFIEPTYDDDDQGNFANSQHPDFPIDRGEALISDVYYALTKSPGWKNTLFLILYDEHGGTFDHVTPPTVTRQPSSAGVPDVTTSPDPPFDFTRLGVRVPAVFISPCIPPNTVLHDRDYEHSSVVATVRKLFCPGSKQLTWREAQAPTFDDVLTLTGDGIRTDVVKLPNPVVSGGIQIQASAEQRTATDLSVLMARAMQHSLDQANLKSAGDASTLTNAAEVSQYLRQAQQNVIAGVGK</sequence>
<dbReference type="Proteomes" id="UP000569092">
    <property type="component" value="Unassembled WGS sequence"/>
</dbReference>
<organism evidence="2 3">
    <name type="scientific">Tunturiibacter lichenicola</name>
    <dbReference type="NCBI Taxonomy" id="2051959"/>
    <lineage>
        <taxon>Bacteria</taxon>
        <taxon>Pseudomonadati</taxon>
        <taxon>Acidobacteriota</taxon>
        <taxon>Terriglobia</taxon>
        <taxon>Terriglobales</taxon>
        <taxon>Acidobacteriaceae</taxon>
        <taxon>Tunturiibacter</taxon>
    </lineage>
</organism>